<evidence type="ECO:0000256" key="4">
    <source>
        <dbReference type="ARBA" id="ARBA00022989"/>
    </source>
</evidence>
<feature type="transmembrane region" description="Helical" evidence="6">
    <location>
        <begin position="404"/>
        <end position="427"/>
    </location>
</feature>
<name>A0ABS2N3V9_9BACI</name>
<dbReference type="PIRSF" id="PIRSF038958">
    <property type="entry name" value="PG_synth_SpoVB"/>
    <property type="match status" value="1"/>
</dbReference>
<evidence type="ECO:0000256" key="3">
    <source>
        <dbReference type="ARBA" id="ARBA00022692"/>
    </source>
</evidence>
<reference evidence="7 8" key="1">
    <citation type="submission" date="2021-01" db="EMBL/GenBank/DDBJ databases">
        <title>Genomic Encyclopedia of Type Strains, Phase IV (KMG-IV): sequencing the most valuable type-strain genomes for metagenomic binning, comparative biology and taxonomic classification.</title>
        <authorList>
            <person name="Goeker M."/>
        </authorList>
    </citation>
    <scope>NUCLEOTIDE SEQUENCE [LARGE SCALE GENOMIC DNA]</scope>
    <source>
        <strain evidence="7 8">DSM 23711</strain>
    </source>
</reference>
<sequence length="543" mass="59954">MSTSTILRGTFILTAATFLSKFLGMIYVIPFNGLVGATGGTLYSFAYGPYNILLSLSTIGVPLAVSKFVSKYNSLEDYHTGRRMFKAGMILMMVTGFVAFLLLFLGAGLLAQVYIPEGADGITVEDVTLVIRMVSFALIIIPAMSIVRGFFQGHQSMGPTAVSQVIEQIVRIIFLLVAAYITVDILNGTITTAVGFATLAAFVGAIASCFVLYYYWKKRKPYLDKQMEKQERYYDVPTVELFQELFRYAGPFVLVGIATPLYQQIDALTFARAMTAIGQKEIISEAFSNINLYGHKLVIIPVTLATGLSLAILPAMTKSYVERNKALLFNQINQSLQIIMLLIVPAVIGMAILSYESWGTFYGINAETISLNGSLLRWYAPVALFFGLFTVSSAILQGINQQQFAVISLTAGLVIKGTLNVPFIYLFGAKGAILATMLSVLTVVLLNLARIGIAIQFPYKQLIKRSILIGIFSTTMGIIVWLCKWTLSFFISYDDGRLISIVILSICVFIGATVYLWLCYESTLLERVIGSRIRIIDKIFRRN</sequence>
<evidence type="ECO:0000256" key="2">
    <source>
        <dbReference type="ARBA" id="ARBA00022475"/>
    </source>
</evidence>
<evidence type="ECO:0000313" key="8">
    <source>
        <dbReference type="Proteomes" id="UP001296943"/>
    </source>
</evidence>
<feature type="transmembrane region" description="Helical" evidence="6">
    <location>
        <begin position="498"/>
        <end position="518"/>
    </location>
</feature>
<keyword evidence="8" id="KW-1185">Reference proteome</keyword>
<keyword evidence="4 6" id="KW-1133">Transmembrane helix</keyword>
<evidence type="ECO:0000256" key="1">
    <source>
        <dbReference type="ARBA" id="ARBA00004651"/>
    </source>
</evidence>
<organism evidence="7 8">
    <name type="scientific">Aquibacillus albus</name>
    <dbReference type="NCBI Taxonomy" id="1168171"/>
    <lineage>
        <taxon>Bacteria</taxon>
        <taxon>Bacillati</taxon>
        <taxon>Bacillota</taxon>
        <taxon>Bacilli</taxon>
        <taxon>Bacillales</taxon>
        <taxon>Bacillaceae</taxon>
        <taxon>Aquibacillus</taxon>
    </lineage>
</organism>
<dbReference type="PANTHER" id="PTHR30250:SF21">
    <property type="entry name" value="LIPID II FLIPPASE MURJ"/>
    <property type="match status" value="1"/>
</dbReference>
<dbReference type="Pfam" id="PF01943">
    <property type="entry name" value="Polysacc_synt"/>
    <property type="match status" value="1"/>
</dbReference>
<dbReference type="InterPro" id="IPR024923">
    <property type="entry name" value="PG_synth_SpoVB"/>
</dbReference>
<feature type="transmembrane region" description="Helical" evidence="6">
    <location>
        <begin position="50"/>
        <end position="69"/>
    </location>
</feature>
<keyword evidence="2" id="KW-1003">Cell membrane</keyword>
<feature type="transmembrane region" description="Helical" evidence="6">
    <location>
        <begin position="196"/>
        <end position="216"/>
    </location>
</feature>
<feature type="transmembrane region" description="Helical" evidence="6">
    <location>
        <begin position="378"/>
        <end position="397"/>
    </location>
</feature>
<protein>
    <submittedName>
        <fullName evidence="7">O-antigen/teichoic acid export membrane protein</fullName>
    </submittedName>
</protein>
<accession>A0ABS2N3V9</accession>
<evidence type="ECO:0000256" key="6">
    <source>
        <dbReference type="SAM" id="Phobius"/>
    </source>
</evidence>
<dbReference type="InterPro" id="IPR002797">
    <property type="entry name" value="Polysacc_synth"/>
</dbReference>
<feature type="transmembrane region" description="Helical" evidence="6">
    <location>
        <begin position="12"/>
        <end position="30"/>
    </location>
</feature>
<dbReference type="RefSeq" id="WP_204501485.1">
    <property type="nucleotide sequence ID" value="NZ_JAFBDR010000022.1"/>
</dbReference>
<feature type="transmembrane region" description="Helical" evidence="6">
    <location>
        <begin position="467"/>
        <end position="492"/>
    </location>
</feature>
<dbReference type="PANTHER" id="PTHR30250">
    <property type="entry name" value="PST FAMILY PREDICTED COLANIC ACID TRANSPORTER"/>
    <property type="match status" value="1"/>
</dbReference>
<feature type="transmembrane region" description="Helical" evidence="6">
    <location>
        <begin position="433"/>
        <end position="455"/>
    </location>
</feature>
<keyword evidence="5 6" id="KW-0472">Membrane</keyword>
<feature type="transmembrane region" description="Helical" evidence="6">
    <location>
        <begin position="245"/>
        <end position="265"/>
    </location>
</feature>
<comment type="subcellular location">
    <subcellularLocation>
        <location evidence="1">Cell membrane</location>
        <topology evidence="1">Multi-pass membrane protein</topology>
    </subcellularLocation>
</comment>
<dbReference type="EMBL" id="JAFBDR010000022">
    <property type="protein sequence ID" value="MBM7572817.1"/>
    <property type="molecule type" value="Genomic_DNA"/>
</dbReference>
<comment type="caution">
    <text evidence="7">The sequence shown here is derived from an EMBL/GenBank/DDBJ whole genome shotgun (WGS) entry which is preliminary data.</text>
</comment>
<evidence type="ECO:0000313" key="7">
    <source>
        <dbReference type="EMBL" id="MBM7572817.1"/>
    </source>
</evidence>
<proteinExistence type="predicted"/>
<keyword evidence="3 6" id="KW-0812">Transmembrane</keyword>
<feature type="transmembrane region" description="Helical" evidence="6">
    <location>
        <begin position="90"/>
        <end position="115"/>
    </location>
</feature>
<dbReference type="CDD" id="cd13124">
    <property type="entry name" value="MATE_SpoVB_like"/>
    <property type="match status" value="1"/>
</dbReference>
<feature type="transmembrane region" description="Helical" evidence="6">
    <location>
        <begin position="127"/>
        <end position="151"/>
    </location>
</feature>
<dbReference type="Proteomes" id="UP001296943">
    <property type="component" value="Unassembled WGS sequence"/>
</dbReference>
<evidence type="ECO:0000256" key="5">
    <source>
        <dbReference type="ARBA" id="ARBA00023136"/>
    </source>
</evidence>
<feature type="transmembrane region" description="Helical" evidence="6">
    <location>
        <begin position="297"/>
        <end position="317"/>
    </location>
</feature>
<feature type="transmembrane region" description="Helical" evidence="6">
    <location>
        <begin position="172"/>
        <end position="190"/>
    </location>
</feature>
<gene>
    <name evidence="7" type="ORF">JOC48_003348</name>
</gene>
<feature type="transmembrane region" description="Helical" evidence="6">
    <location>
        <begin position="338"/>
        <end position="358"/>
    </location>
</feature>
<dbReference type="InterPro" id="IPR050833">
    <property type="entry name" value="Poly_Biosynth_Transport"/>
</dbReference>